<dbReference type="SMART" id="SM00450">
    <property type="entry name" value="RHOD"/>
    <property type="match status" value="1"/>
</dbReference>
<dbReference type="Proteomes" id="UP000036780">
    <property type="component" value="Unassembled WGS sequence"/>
</dbReference>
<name>A0A0L0QU82_VIRPA</name>
<dbReference type="AlphaFoldDB" id="A0A0L0QU82"/>
<dbReference type="PANTHER" id="PTHR43031">
    <property type="entry name" value="FAD-DEPENDENT OXIDOREDUCTASE"/>
    <property type="match status" value="1"/>
</dbReference>
<dbReference type="PANTHER" id="PTHR43031:SF17">
    <property type="entry name" value="SULFURTRANSFERASE YTWF-RELATED"/>
    <property type="match status" value="1"/>
</dbReference>
<evidence type="ECO:0000313" key="2">
    <source>
        <dbReference type="Proteomes" id="UP000036780"/>
    </source>
</evidence>
<dbReference type="SUPFAM" id="SSF52821">
    <property type="entry name" value="Rhodanese/Cell cycle control phosphatase"/>
    <property type="match status" value="1"/>
</dbReference>
<evidence type="ECO:0000313" key="1">
    <source>
        <dbReference type="EMBL" id="KNE22144.1"/>
    </source>
</evidence>
<protein>
    <submittedName>
        <fullName evidence="1">Uncharacterized protein</fullName>
    </submittedName>
</protein>
<dbReference type="InterPro" id="IPR001763">
    <property type="entry name" value="Rhodanese-like_dom"/>
</dbReference>
<dbReference type="PROSITE" id="PS50206">
    <property type="entry name" value="RHODANESE_3"/>
    <property type="match status" value="1"/>
</dbReference>
<proteinExistence type="predicted"/>
<reference evidence="2" key="1">
    <citation type="submission" date="2015-07" db="EMBL/GenBank/DDBJ databases">
        <title>Fjat-10053 dsm26.</title>
        <authorList>
            <person name="Liu B."/>
            <person name="Wang J."/>
            <person name="Zhu Y."/>
            <person name="Liu G."/>
            <person name="Chen Q."/>
            <person name="Chen Z."/>
            <person name="Lan J."/>
            <person name="Che J."/>
            <person name="Ge C."/>
            <person name="Shi H."/>
            <person name="Pan Z."/>
            <person name="Liu X."/>
        </authorList>
    </citation>
    <scope>NUCLEOTIDE SEQUENCE [LARGE SCALE GENOMIC DNA]</scope>
    <source>
        <strain evidence="2">DSM 26</strain>
    </source>
</reference>
<dbReference type="CDD" id="cd00158">
    <property type="entry name" value="RHOD"/>
    <property type="match status" value="1"/>
</dbReference>
<dbReference type="Pfam" id="PF00581">
    <property type="entry name" value="Rhodanese"/>
    <property type="match status" value="1"/>
</dbReference>
<comment type="caution">
    <text evidence="1">The sequence shown here is derived from an EMBL/GenBank/DDBJ whole genome shotgun (WGS) entry which is preliminary data.</text>
</comment>
<dbReference type="PATRIC" id="fig|1473.5.peg.3969"/>
<dbReference type="EMBL" id="LGTO01000004">
    <property type="protein sequence ID" value="KNE22144.1"/>
    <property type="molecule type" value="Genomic_DNA"/>
</dbReference>
<dbReference type="Gene3D" id="3.40.250.10">
    <property type="entry name" value="Rhodanese-like domain"/>
    <property type="match status" value="1"/>
</dbReference>
<gene>
    <name evidence="1" type="ORF">AFK71_04965</name>
</gene>
<dbReference type="InterPro" id="IPR050229">
    <property type="entry name" value="GlpE_sulfurtransferase"/>
</dbReference>
<sequence>MVRVKELTPEEVEKKLAKNDGIIELIDVREDDEVAQGKIPEITHIPLQQIPEKTEQLDKTKQYIMVCRSGRRSEKAAAYLQEQGFNVTNMVGGMLEWKGEVIS</sequence>
<dbReference type="GeneID" id="66869914"/>
<accession>A0A0L0QU82</accession>
<organism evidence="1 2">
    <name type="scientific">Virgibacillus pantothenticus</name>
    <dbReference type="NCBI Taxonomy" id="1473"/>
    <lineage>
        <taxon>Bacteria</taxon>
        <taxon>Bacillati</taxon>
        <taxon>Bacillota</taxon>
        <taxon>Bacilli</taxon>
        <taxon>Bacillales</taxon>
        <taxon>Bacillaceae</taxon>
        <taxon>Virgibacillus</taxon>
    </lineage>
</organism>
<dbReference type="InterPro" id="IPR036873">
    <property type="entry name" value="Rhodanese-like_dom_sf"/>
</dbReference>
<keyword evidence="2" id="KW-1185">Reference proteome</keyword>
<dbReference type="RefSeq" id="WP_050350433.1">
    <property type="nucleotide sequence ID" value="NZ_CP073011.1"/>
</dbReference>
<dbReference type="OrthoDB" id="9800872at2"/>